<sequence length="492" mass="54786">MLAYPHRLHVYYMAQERCPYPSLCLPAVEFETENDPFGPHVPKPLSNPFPGEESMKMQNASRRQFLKTAGLTGLGLTMAACVPAAAPGMEGAADEEPVELSLWGWWDIRMDLYRSVADKFAEQNDRITVDVQSIAGGYVEKLYSALAAGTGPNMIKMRSLAFMHQMREENLVLEFPEDIFPPSWFEEAYPLFDIKTNGRYVLPTGTTCTLLMYNKQMFEEAGLDPESPPKTWDDFTTAAKALTQKDGTGAISRAGFALTGEWPVLSQIYQLGGNVIQNNGDEQISLMTSPEVHEAFTYITDLSLVHEVWDSGFPNFDSIGNGLAAMTEEQTWVVGEYVNTYPDMYPHIGYSHPPTPTGEPDPLYGYKDTVTSISAVTGHPENDGDTWEFMEFLYKDGGKDAYWALCELISLVPERADLMSDPRLLETPGLKEASEVNPHERNYAAVPERAGAVQNDVLHLIVNEGRSVAEALEYGDAEIQKLIDEGLAKYWV</sequence>
<dbReference type="EMBL" id="VYDA01000313">
    <property type="protein sequence ID" value="MYH61753.1"/>
    <property type="molecule type" value="Genomic_DNA"/>
</dbReference>
<gene>
    <name evidence="1" type="ORF">F4148_08295</name>
</gene>
<evidence type="ECO:0000313" key="1">
    <source>
        <dbReference type="EMBL" id="MYH61753.1"/>
    </source>
</evidence>
<dbReference type="InterPro" id="IPR019546">
    <property type="entry name" value="TAT_signal_bac_arc"/>
</dbReference>
<dbReference type="InterPro" id="IPR006311">
    <property type="entry name" value="TAT_signal"/>
</dbReference>
<dbReference type="NCBIfam" id="TIGR01409">
    <property type="entry name" value="TAT_signal_seq"/>
    <property type="match status" value="1"/>
</dbReference>
<dbReference type="InterPro" id="IPR006059">
    <property type="entry name" value="SBP"/>
</dbReference>
<dbReference type="Pfam" id="PF01547">
    <property type="entry name" value="SBP_bac_1"/>
    <property type="match status" value="1"/>
</dbReference>
<protein>
    <submittedName>
        <fullName evidence="1">Extracellular solute-binding protein</fullName>
    </submittedName>
</protein>
<dbReference type="InterPro" id="IPR050490">
    <property type="entry name" value="Bact_solute-bd_prot1"/>
</dbReference>
<dbReference type="PANTHER" id="PTHR43649:SF12">
    <property type="entry name" value="DIACETYLCHITOBIOSE BINDING PROTEIN DASA"/>
    <property type="match status" value="1"/>
</dbReference>
<accession>A0A6B1FX88</accession>
<proteinExistence type="predicted"/>
<dbReference type="SUPFAM" id="SSF53850">
    <property type="entry name" value="Periplasmic binding protein-like II"/>
    <property type="match status" value="1"/>
</dbReference>
<dbReference type="PANTHER" id="PTHR43649">
    <property type="entry name" value="ARABINOSE-BINDING PROTEIN-RELATED"/>
    <property type="match status" value="1"/>
</dbReference>
<organism evidence="1">
    <name type="scientific">Caldilineaceae bacterium SB0675_bin_29</name>
    <dbReference type="NCBI Taxonomy" id="2605266"/>
    <lineage>
        <taxon>Bacteria</taxon>
        <taxon>Bacillati</taxon>
        <taxon>Chloroflexota</taxon>
        <taxon>Caldilineae</taxon>
        <taxon>Caldilineales</taxon>
        <taxon>Caldilineaceae</taxon>
    </lineage>
</organism>
<comment type="caution">
    <text evidence="1">The sequence shown here is derived from an EMBL/GenBank/DDBJ whole genome shotgun (WGS) entry which is preliminary data.</text>
</comment>
<dbReference type="AlphaFoldDB" id="A0A6B1FX88"/>
<dbReference type="PROSITE" id="PS51318">
    <property type="entry name" value="TAT"/>
    <property type="match status" value="1"/>
</dbReference>
<reference evidence="1" key="1">
    <citation type="submission" date="2019-09" db="EMBL/GenBank/DDBJ databases">
        <title>Characterisation of the sponge microbiome using genome-centric metagenomics.</title>
        <authorList>
            <person name="Engelberts J.P."/>
            <person name="Robbins S.J."/>
            <person name="De Goeij J.M."/>
            <person name="Aranda M."/>
            <person name="Bell S.C."/>
            <person name="Webster N.S."/>
        </authorList>
    </citation>
    <scope>NUCLEOTIDE SEQUENCE</scope>
    <source>
        <strain evidence="1">SB0675_bin_29</strain>
    </source>
</reference>
<name>A0A6B1FX88_9CHLR</name>
<dbReference type="Gene3D" id="3.40.190.10">
    <property type="entry name" value="Periplasmic binding protein-like II"/>
    <property type="match status" value="1"/>
</dbReference>